<evidence type="ECO:0000313" key="3">
    <source>
        <dbReference type="EMBL" id="CAD9184479.1"/>
    </source>
</evidence>
<feature type="signal peptide" evidence="2">
    <location>
        <begin position="1"/>
        <end position="24"/>
    </location>
</feature>
<protein>
    <recommendedName>
        <fullName evidence="4">TIR domain-containing protein</fullName>
    </recommendedName>
</protein>
<organism evidence="3">
    <name type="scientific">Alexandrium catenella</name>
    <name type="common">Red tide dinoflagellate</name>
    <name type="synonym">Gonyaulax catenella</name>
    <dbReference type="NCBI Taxonomy" id="2925"/>
    <lineage>
        <taxon>Eukaryota</taxon>
        <taxon>Sar</taxon>
        <taxon>Alveolata</taxon>
        <taxon>Dinophyceae</taxon>
        <taxon>Gonyaulacales</taxon>
        <taxon>Pyrocystaceae</taxon>
        <taxon>Alexandrium</taxon>
    </lineage>
</organism>
<accession>A0A7S1S4N0</accession>
<keyword evidence="2" id="KW-0732">Signal</keyword>
<feature type="region of interest" description="Disordered" evidence="1">
    <location>
        <begin position="200"/>
        <end position="220"/>
    </location>
</feature>
<name>A0A7S1S4N0_ALECA</name>
<reference evidence="3" key="1">
    <citation type="submission" date="2021-01" db="EMBL/GenBank/DDBJ databases">
        <authorList>
            <person name="Corre E."/>
            <person name="Pelletier E."/>
            <person name="Niang G."/>
            <person name="Scheremetjew M."/>
            <person name="Finn R."/>
            <person name="Kale V."/>
            <person name="Holt S."/>
            <person name="Cochrane G."/>
            <person name="Meng A."/>
            <person name="Brown T."/>
            <person name="Cohen L."/>
        </authorList>
    </citation>
    <scope>NUCLEOTIDE SEQUENCE</scope>
    <source>
        <strain evidence="3">OF101</strain>
    </source>
</reference>
<dbReference type="EMBL" id="HBGE01102725">
    <property type="protein sequence ID" value="CAD9184479.1"/>
    <property type="molecule type" value="Transcribed_RNA"/>
</dbReference>
<dbReference type="SUPFAM" id="SSF52200">
    <property type="entry name" value="Toll/Interleukin receptor TIR domain"/>
    <property type="match status" value="1"/>
</dbReference>
<evidence type="ECO:0000256" key="1">
    <source>
        <dbReference type="SAM" id="MobiDB-lite"/>
    </source>
</evidence>
<dbReference type="AlphaFoldDB" id="A0A7S1S4N0"/>
<proteinExistence type="predicted"/>
<sequence length="220" mass="24202">MWRRSGLARLAGLFAALAARGSFAKRREVSLVGGAEQRGARAGALNQTLISSRFGQFPETEARELFTALKELGLNPKIVTATVGEDYGETTVRLLETSKAMVVMASKNYGQRTGSYSTYYELKYAFEHGLMILPVQLSRTFPPEPPGDPRGAELCKWAMGPSMKRIDWSGKPWDARLVAEELRDGIEVAYGMREPALAELAQPRPDLPSLNRQDAPVLDG</sequence>
<feature type="chain" id="PRO_5031052216" description="TIR domain-containing protein" evidence="2">
    <location>
        <begin position="25"/>
        <end position="220"/>
    </location>
</feature>
<gene>
    <name evidence="3" type="ORF">ACAT0790_LOCUS61251</name>
</gene>
<evidence type="ECO:0000256" key="2">
    <source>
        <dbReference type="SAM" id="SignalP"/>
    </source>
</evidence>
<evidence type="ECO:0008006" key="4">
    <source>
        <dbReference type="Google" id="ProtNLM"/>
    </source>
</evidence>
<dbReference type="InterPro" id="IPR035897">
    <property type="entry name" value="Toll_tir_struct_dom_sf"/>
</dbReference>